<evidence type="ECO:0000313" key="3">
    <source>
        <dbReference type="Proteomes" id="UP000013776"/>
    </source>
</evidence>
<dbReference type="PIRSF" id="PIRSF016184">
    <property type="entry name" value="PhzC_PhzF"/>
    <property type="match status" value="1"/>
</dbReference>
<feature type="active site" evidence="1">
    <location>
        <position position="49"/>
    </location>
</feature>
<gene>
    <name evidence="2" type="ORF">TAPDE_004659</name>
</gene>
<reference evidence="2 3" key="1">
    <citation type="journal article" date="2013" name="MBio">
        <title>Genome sequencing of the plant pathogen Taphrina deformans, the causal agent of peach leaf curl.</title>
        <authorList>
            <person name="Cisse O.H."/>
            <person name="Almeida J.M.G.C.F."/>
            <person name="Fonseca A."/>
            <person name="Kumar A.A."/>
            <person name="Salojaervi J."/>
            <person name="Overmyer K."/>
            <person name="Hauser P.M."/>
            <person name="Pagni M."/>
        </authorList>
    </citation>
    <scope>NUCLEOTIDE SEQUENCE [LARGE SCALE GENOMIC DNA]</scope>
    <source>
        <strain evidence="3">PYCC 5710 / ATCC 11124 / CBS 356.35 / IMI 108563 / JCM 9778 / NBRC 8474</strain>
    </source>
</reference>
<sequence length="281" mass="30932">MVTDVPYEVLDVFTTQRYAGNPLAVVKLTTEDISQAQKQQIAKEFNLSETVFWHQYGDQTLGTRIDIFTPEAEIPFAGHPTIGSAVCVLEHLKQSSGTLLVKAGPIALTRPGDGYTYASIPHKSHTHAVQPLKGAAVVSIVRGMTFTLVEMSSREELSAQSKEIPLLREQLDHEWQVGLTGTYYYYRDPNEDDSYRCRMFTSFDGSGLEDAATGSAACTLAVHLADQNSSRKNMLIRIQQGVEIGRPSEILVKTERDGQGKIDTVVLGGRATRLMQGTLLL</sequence>
<dbReference type="STRING" id="1097556.R4XIB0"/>
<dbReference type="InterPro" id="IPR003719">
    <property type="entry name" value="Phenazine_PhzF-like"/>
</dbReference>
<dbReference type="Gene3D" id="3.10.310.10">
    <property type="entry name" value="Diaminopimelate Epimerase, Chain A, domain 1"/>
    <property type="match status" value="2"/>
</dbReference>
<dbReference type="GO" id="GO:0016853">
    <property type="term" value="F:isomerase activity"/>
    <property type="evidence" value="ECO:0007669"/>
    <property type="project" value="TreeGrafter"/>
</dbReference>
<dbReference type="OrthoDB" id="75169at2759"/>
<dbReference type="PANTHER" id="PTHR13774">
    <property type="entry name" value="PHENAZINE BIOSYNTHESIS PROTEIN"/>
    <property type="match status" value="1"/>
</dbReference>
<dbReference type="PANTHER" id="PTHR13774:SF32">
    <property type="entry name" value="ANTISENSE-ENHANCING SEQUENCE 1"/>
    <property type="match status" value="1"/>
</dbReference>
<evidence type="ECO:0008006" key="4">
    <source>
        <dbReference type="Google" id="ProtNLM"/>
    </source>
</evidence>
<organism evidence="2 3">
    <name type="scientific">Taphrina deformans (strain PYCC 5710 / ATCC 11124 / CBS 356.35 / IMI 108563 / JCM 9778 / NBRC 8474)</name>
    <name type="common">Peach leaf curl fungus</name>
    <name type="synonym">Lalaria deformans</name>
    <dbReference type="NCBI Taxonomy" id="1097556"/>
    <lineage>
        <taxon>Eukaryota</taxon>
        <taxon>Fungi</taxon>
        <taxon>Dikarya</taxon>
        <taxon>Ascomycota</taxon>
        <taxon>Taphrinomycotina</taxon>
        <taxon>Taphrinomycetes</taxon>
        <taxon>Taphrinales</taxon>
        <taxon>Taphrinaceae</taxon>
        <taxon>Taphrina</taxon>
    </lineage>
</organism>
<keyword evidence="3" id="KW-1185">Reference proteome</keyword>
<evidence type="ECO:0000256" key="1">
    <source>
        <dbReference type="PIRSR" id="PIRSR016184-1"/>
    </source>
</evidence>
<dbReference type="NCBIfam" id="TIGR00654">
    <property type="entry name" value="PhzF_family"/>
    <property type="match status" value="1"/>
</dbReference>
<dbReference type="Proteomes" id="UP000013776">
    <property type="component" value="Unassembled WGS sequence"/>
</dbReference>
<dbReference type="Pfam" id="PF02567">
    <property type="entry name" value="PhzC-PhzF"/>
    <property type="match status" value="1"/>
</dbReference>
<dbReference type="AlphaFoldDB" id="R4XIB0"/>
<evidence type="ECO:0000313" key="2">
    <source>
        <dbReference type="EMBL" id="CCG84239.1"/>
    </source>
</evidence>
<dbReference type="SUPFAM" id="SSF54506">
    <property type="entry name" value="Diaminopimelate epimerase-like"/>
    <property type="match status" value="1"/>
</dbReference>
<accession>R4XIB0</accession>
<dbReference type="VEuPathDB" id="FungiDB:TAPDE_004659"/>
<dbReference type="EMBL" id="CAHR02000215">
    <property type="protein sequence ID" value="CCG84239.1"/>
    <property type="molecule type" value="Genomic_DNA"/>
</dbReference>
<protein>
    <recommendedName>
        <fullName evidence="4">Phenazine biosynthesis-like protein</fullName>
    </recommendedName>
</protein>
<proteinExistence type="predicted"/>
<name>R4XIB0_TAPDE</name>
<dbReference type="GO" id="GO:0005737">
    <property type="term" value="C:cytoplasm"/>
    <property type="evidence" value="ECO:0007669"/>
    <property type="project" value="TreeGrafter"/>
</dbReference>
<comment type="caution">
    <text evidence="2">The sequence shown here is derived from an EMBL/GenBank/DDBJ whole genome shotgun (WGS) entry which is preliminary data.</text>
</comment>
<dbReference type="eggNOG" id="KOG3033">
    <property type="taxonomic scope" value="Eukaryota"/>
</dbReference>